<dbReference type="Proteomes" id="UP001500748">
    <property type="component" value="Unassembled WGS sequence"/>
</dbReference>
<name>A0ABP7H2J1_9FLAO</name>
<sequence>MVRSFGSFLFWESINPGFINPGLKSRAKIFFEPMALFEIPLEIIYIVATDFNPLKKRSLKIPEE</sequence>
<comment type="caution">
    <text evidence="1">The sequence shown here is derived from an EMBL/GenBank/DDBJ whole genome shotgun (WGS) entry which is preliminary data.</text>
</comment>
<keyword evidence="2" id="KW-1185">Reference proteome</keyword>
<organism evidence="1 2">
    <name type="scientific">Flavobacterium ginsengiterrae</name>
    <dbReference type="NCBI Taxonomy" id="871695"/>
    <lineage>
        <taxon>Bacteria</taxon>
        <taxon>Pseudomonadati</taxon>
        <taxon>Bacteroidota</taxon>
        <taxon>Flavobacteriia</taxon>
        <taxon>Flavobacteriales</taxon>
        <taxon>Flavobacteriaceae</taxon>
        <taxon>Flavobacterium</taxon>
    </lineage>
</organism>
<protein>
    <submittedName>
        <fullName evidence="1">Uncharacterized protein</fullName>
    </submittedName>
</protein>
<gene>
    <name evidence="1" type="ORF">GCM10022423_44380</name>
</gene>
<evidence type="ECO:0000313" key="1">
    <source>
        <dbReference type="EMBL" id="GAA3782768.1"/>
    </source>
</evidence>
<proteinExistence type="predicted"/>
<evidence type="ECO:0000313" key="2">
    <source>
        <dbReference type="Proteomes" id="UP001500748"/>
    </source>
</evidence>
<dbReference type="EMBL" id="BAABDU010000010">
    <property type="protein sequence ID" value="GAA3782768.1"/>
    <property type="molecule type" value="Genomic_DNA"/>
</dbReference>
<reference evidence="2" key="1">
    <citation type="journal article" date="2019" name="Int. J. Syst. Evol. Microbiol.">
        <title>The Global Catalogue of Microorganisms (GCM) 10K type strain sequencing project: providing services to taxonomists for standard genome sequencing and annotation.</title>
        <authorList>
            <consortium name="The Broad Institute Genomics Platform"/>
            <consortium name="The Broad Institute Genome Sequencing Center for Infectious Disease"/>
            <person name="Wu L."/>
            <person name="Ma J."/>
        </authorList>
    </citation>
    <scope>NUCLEOTIDE SEQUENCE [LARGE SCALE GENOMIC DNA]</scope>
    <source>
        <strain evidence="2">JCM 17337</strain>
    </source>
</reference>
<accession>A0ABP7H2J1</accession>